<dbReference type="Pfam" id="PF01047">
    <property type="entry name" value="MarR"/>
    <property type="match status" value="1"/>
</dbReference>
<protein>
    <submittedName>
        <fullName evidence="3">MarR family transcriptional regulator</fullName>
    </submittedName>
</protein>
<organism evidence="3 4">
    <name type="scientific">Curtobacterium pusillum</name>
    <dbReference type="NCBI Taxonomy" id="69373"/>
    <lineage>
        <taxon>Bacteria</taxon>
        <taxon>Bacillati</taxon>
        <taxon>Actinomycetota</taxon>
        <taxon>Actinomycetes</taxon>
        <taxon>Micrococcales</taxon>
        <taxon>Microbacteriaceae</taxon>
        <taxon>Curtobacterium</taxon>
    </lineage>
</organism>
<dbReference type="SMART" id="SM00347">
    <property type="entry name" value="HTH_MARR"/>
    <property type="match status" value="1"/>
</dbReference>
<evidence type="ECO:0000313" key="4">
    <source>
        <dbReference type="Proteomes" id="UP000573001"/>
    </source>
</evidence>
<dbReference type="InterPro" id="IPR052526">
    <property type="entry name" value="HTH-type_Bedaq_tolerance"/>
</dbReference>
<reference evidence="3 4" key="1">
    <citation type="submission" date="2020-05" db="EMBL/GenBank/DDBJ databases">
        <title>Genome Sequencing of Type Strains.</title>
        <authorList>
            <person name="Lemaire J.F."/>
            <person name="Inderbitzin P."/>
            <person name="Gregorio O.A."/>
            <person name="Collins S.B."/>
            <person name="Wespe N."/>
            <person name="Knight-Connoni V."/>
        </authorList>
    </citation>
    <scope>NUCLEOTIDE SEQUENCE [LARGE SCALE GENOMIC DNA]</scope>
    <source>
        <strain evidence="3 4">ATCC 19096</strain>
    </source>
</reference>
<feature type="compositionally biased region" description="Polar residues" evidence="1">
    <location>
        <begin position="156"/>
        <end position="168"/>
    </location>
</feature>
<evidence type="ECO:0000259" key="2">
    <source>
        <dbReference type="PROSITE" id="PS50995"/>
    </source>
</evidence>
<sequence>MPSSAPTIVYNDLMENDSATPRALALVILRLVRGLREETSETGLSPAAASALRRLADDGPMRLTELARRENASQPATTQLVGRLEKSGLVGRAAAPEDGRAVVVSITAKGADTLERRVVTQERALERALDGLPSRDRELVAEAVPALGRLAREINRSSLEAAQGQTQGHGADDPGRSEE</sequence>
<dbReference type="PANTHER" id="PTHR39515">
    <property type="entry name" value="CONSERVED PROTEIN"/>
    <property type="match status" value="1"/>
</dbReference>
<feature type="compositionally biased region" description="Basic and acidic residues" evidence="1">
    <location>
        <begin position="170"/>
        <end position="179"/>
    </location>
</feature>
<evidence type="ECO:0000256" key="1">
    <source>
        <dbReference type="SAM" id="MobiDB-lite"/>
    </source>
</evidence>
<dbReference type="PANTHER" id="PTHR39515:SF2">
    <property type="entry name" value="HTH-TYPE TRANSCRIPTIONAL REGULATOR RV0880"/>
    <property type="match status" value="1"/>
</dbReference>
<proteinExistence type="predicted"/>
<dbReference type="SUPFAM" id="SSF46785">
    <property type="entry name" value="Winged helix' DNA-binding domain"/>
    <property type="match status" value="1"/>
</dbReference>
<accession>A0ABX2M454</accession>
<dbReference type="EMBL" id="JABMCE010000048">
    <property type="protein sequence ID" value="NUU12661.1"/>
    <property type="molecule type" value="Genomic_DNA"/>
</dbReference>
<evidence type="ECO:0000313" key="3">
    <source>
        <dbReference type="EMBL" id="NUU12661.1"/>
    </source>
</evidence>
<dbReference type="Proteomes" id="UP000573001">
    <property type="component" value="Unassembled WGS sequence"/>
</dbReference>
<dbReference type="InterPro" id="IPR000835">
    <property type="entry name" value="HTH_MarR-typ"/>
</dbReference>
<dbReference type="PROSITE" id="PS50995">
    <property type="entry name" value="HTH_MARR_2"/>
    <property type="match status" value="1"/>
</dbReference>
<keyword evidence="4" id="KW-1185">Reference proteome</keyword>
<comment type="caution">
    <text evidence="3">The sequence shown here is derived from an EMBL/GenBank/DDBJ whole genome shotgun (WGS) entry which is preliminary data.</text>
</comment>
<feature type="domain" description="HTH marR-type" evidence="2">
    <location>
        <begin position="17"/>
        <end position="149"/>
    </location>
</feature>
<dbReference type="InterPro" id="IPR036390">
    <property type="entry name" value="WH_DNA-bd_sf"/>
</dbReference>
<gene>
    <name evidence="3" type="ORF">HP507_02230</name>
</gene>
<dbReference type="Gene3D" id="1.10.10.10">
    <property type="entry name" value="Winged helix-like DNA-binding domain superfamily/Winged helix DNA-binding domain"/>
    <property type="match status" value="1"/>
</dbReference>
<dbReference type="InterPro" id="IPR036388">
    <property type="entry name" value="WH-like_DNA-bd_sf"/>
</dbReference>
<name>A0ABX2M454_9MICO</name>
<feature type="region of interest" description="Disordered" evidence="1">
    <location>
        <begin position="155"/>
        <end position="179"/>
    </location>
</feature>